<protein>
    <submittedName>
        <fullName evidence="1">Uncharacterized protein</fullName>
    </submittedName>
</protein>
<dbReference type="EMBL" id="VDLU01000001">
    <property type="protein sequence ID" value="TNJ29926.1"/>
    <property type="molecule type" value="Genomic_DNA"/>
</dbReference>
<gene>
    <name evidence="1" type="ORF">GMRT_15878</name>
</gene>
<evidence type="ECO:0000313" key="2">
    <source>
        <dbReference type="Proteomes" id="UP000315496"/>
    </source>
</evidence>
<organism evidence="1 2">
    <name type="scientific">Giardia muris</name>
    <dbReference type="NCBI Taxonomy" id="5742"/>
    <lineage>
        <taxon>Eukaryota</taxon>
        <taxon>Metamonada</taxon>
        <taxon>Diplomonadida</taxon>
        <taxon>Hexamitidae</taxon>
        <taxon>Giardiinae</taxon>
        <taxon>Giardia</taxon>
    </lineage>
</organism>
<accession>A0A4Z1SVZ6</accession>
<proteinExistence type="predicted"/>
<dbReference type="VEuPathDB" id="GiardiaDB:GMRT_15878"/>
<sequence>MISVFDLDSPVARALSDIPGTQMVIGREAEAEVVVIPFEKYRPDLIEMVTLNLLVIYGTNSYQCFTRVRPIGVQDSTLARQPLAHTALDVLREDTTGWLRSILDRAQRQDISGIDMHPLQRRARALLSTLSRAHTYEIRMSFEPERPHETEENDKGDNELGVTELLWCALRAEVVGFLEGESTPSTQLWTPARLLLTS</sequence>
<name>A0A4Z1SVZ6_GIAMU</name>
<dbReference type="AlphaFoldDB" id="A0A4Z1SVZ6"/>
<dbReference type="Proteomes" id="UP000315496">
    <property type="component" value="Chromosome 1"/>
</dbReference>
<evidence type="ECO:0000313" key="1">
    <source>
        <dbReference type="EMBL" id="TNJ29926.1"/>
    </source>
</evidence>
<keyword evidence="2" id="KW-1185">Reference proteome</keyword>
<comment type="caution">
    <text evidence="1">The sequence shown here is derived from an EMBL/GenBank/DDBJ whole genome shotgun (WGS) entry which is preliminary data.</text>
</comment>
<reference evidence="1 2" key="1">
    <citation type="submission" date="2019-05" db="EMBL/GenBank/DDBJ databases">
        <title>The compact genome of Giardia muris reveals important steps in the evolution of intestinal protozoan parasites.</title>
        <authorList>
            <person name="Xu F."/>
            <person name="Jimenez-Gonzalez A."/>
            <person name="Einarsson E."/>
            <person name="Astvaldsson A."/>
            <person name="Peirasmaki D."/>
            <person name="Eckmann L."/>
            <person name="Andersson J.O."/>
            <person name="Svard S.G."/>
            <person name="Jerlstrom-Hultqvist J."/>
        </authorList>
    </citation>
    <scope>NUCLEOTIDE SEQUENCE [LARGE SCALE GENOMIC DNA]</scope>
    <source>
        <strain evidence="1 2">Roberts-Thomson</strain>
    </source>
</reference>